<comment type="caution">
    <text evidence="7">The sequence shown here is derived from an EMBL/GenBank/DDBJ whole genome shotgun (WGS) entry which is preliminary data.</text>
</comment>
<protein>
    <submittedName>
        <fullName evidence="7">Inner membrane protein YrbG</fullName>
    </submittedName>
</protein>
<dbReference type="RefSeq" id="WP_146566241.1">
    <property type="nucleotide sequence ID" value="NZ_SIHJ01000002.1"/>
</dbReference>
<feature type="domain" description="Sodium/calcium exchanger membrane region" evidence="6">
    <location>
        <begin position="3"/>
        <end position="141"/>
    </location>
</feature>
<proteinExistence type="predicted"/>
<dbReference type="InterPro" id="IPR044880">
    <property type="entry name" value="NCX_ion-bd_dom_sf"/>
</dbReference>
<dbReference type="InterPro" id="IPR004837">
    <property type="entry name" value="NaCa_Exmemb"/>
</dbReference>
<evidence type="ECO:0000256" key="1">
    <source>
        <dbReference type="ARBA" id="ARBA00004141"/>
    </source>
</evidence>
<dbReference type="Proteomes" id="UP000316714">
    <property type="component" value="Unassembled WGS sequence"/>
</dbReference>
<dbReference type="GO" id="GO:0005886">
    <property type="term" value="C:plasma membrane"/>
    <property type="evidence" value="ECO:0007669"/>
    <property type="project" value="TreeGrafter"/>
</dbReference>
<dbReference type="GO" id="GO:0008273">
    <property type="term" value="F:calcium, potassium:sodium antiporter activity"/>
    <property type="evidence" value="ECO:0007669"/>
    <property type="project" value="TreeGrafter"/>
</dbReference>
<evidence type="ECO:0000259" key="6">
    <source>
        <dbReference type="Pfam" id="PF01699"/>
    </source>
</evidence>
<dbReference type="PANTHER" id="PTHR10846:SF8">
    <property type="entry name" value="INNER MEMBRANE PROTEIN YRBG"/>
    <property type="match status" value="1"/>
</dbReference>
<feature type="transmembrane region" description="Helical" evidence="5">
    <location>
        <begin position="268"/>
        <end position="292"/>
    </location>
</feature>
<evidence type="ECO:0000256" key="3">
    <source>
        <dbReference type="ARBA" id="ARBA00022989"/>
    </source>
</evidence>
<dbReference type="AlphaFoldDB" id="A0A5C5V6G7"/>
<keyword evidence="2 5" id="KW-0812">Transmembrane</keyword>
<dbReference type="Gene3D" id="1.20.1420.30">
    <property type="entry name" value="NCX, central ion-binding region"/>
    <property type="match status" value="1"/>
</dbReference>
<keyword evidence="3 5" id="KW-1133">Transmembrane helix</keyword>
<dbReference type="EMBL" id="SIHJ01000002">
    <property type="protein sequence ID" value="TWT33533.1"/>
    <property type="molecule type" value="Genomic_DNA"/>
</dbReference>
<evidence type="ECO:0000313" key="8">
    <source>
        <dbReference type="Proteomes" id="UP000316714"/>
    </source>
</evidence>
<feature type="transmembrane region" description="Helical" evidence="5">
    <location>
        <begin position="233"/>
        <end position="256"/>
    </location>
</feature>
<dbReference type="OrthoDB" id="9794225at2"/>
<evidence type="ECO:0000256" key="2">
    <source>
        <dbReference type="ARBA" id="ARBA00022692"/>
    </source>
</evidence>
<evidence type="ECO:0000256" key="4">
    <source>
        <dbReference type="ARBA" id="ARBA00023136"/>
    </source>
</evidence>
<name>A0A5C5V6G7_9BACT</name>
<comment type="subcellular location">
    <subcellularLocation>
        <location evidence="1">Membrane</location>
        <topology evidence="1">Multi-pass membrane protein</topology>
    </subcellularLocation>
</comment>
<keyword evidence="4 5" id="KW-0472">Membrane</keyword>
<dbReference type="Pfam" id="PF01699">
    <property type="entry name" value="Na_Ca_ex"/>
    <property type="match status" value="2"/>
</dbReference>
<evidence type="ECO:0000313" key="7">
    <source>
        <dbReference type="EMBL" id="TWT33533.1"/>
    </source>
</evidence>
<dbReference type="GO" id="GO:0006874">
    <property type="term" value="P:intracellular calcium ion homeostasis"/>
    <property type="evidence" value="ECO:0007669"/>
    <property type="project" value="TreeGrafter"/>
</dbReference>
<feature type="transmembrane region" description="Helical" evidence="5">
    <location>
        <begin position="128"/>
        <end position="145"/>
    </location>
</feature>
<reference evidence="7 8" key="1">
    <citation type="submission" date="2019-02" db="EMBL/GenBank/DDBJ databases">
        <title>Deep-cultivation of Planctomycetes and their phenomic and genomic characterization uncovers novel biology.</title>
        <authorList>
            <person name="Wiegand S."/>
            <person name="Jogler M."/>
            <person name="Boedeker C."/>
            <person name="Pinto D."/>
            <person name="Vollmers J."/>
            <person name="Rivas-Marin E."/>
            <person name="Kohn T."/>
            <person name="Peeters S.H."/>
            <person name="Heuer A."/>
            <person name="Rast P."/>
            <person name="Oberbeckmann S."/>
            <person name="Bunk B."/>
            <person name="Jeske O."/>
            <person name="Meyerdierks A."/>
            <person name="Storesund J.E."/>
            <person name="Kallscheuer N."/>
            <person name="Luecker S."/>
            <person name="Lage O.M."/>
            <person name="Pohl T."/>
            <person name="Merkel B.J."/>
            <person name="Hornburger P."/>
            <person name="Mueller R.-W."/>
            <person name="Bruemmer F."/>
            <person name="Labrenz M."/>
            <person name="Spormann A.M."/>
            <person name="Op Den Camp H."/>
            <person name="Overmann J."/>
            <person name="Amann R."/>
            <person name="Jetten M.S.M."/>
            <person name="Mascher T."/>
            <person name="Medema M.H."/>
            <person name="Devos D.P."/>
            <person name="Kaster A.-K."/>
            <person name="Ovreas L."/>
            <person name="Rohde M."/>
            <person name="Galperin M.Y."/>
            <person name="Jogler C."/>
        </authorList>
    </citation>
    <scope>NUCLEOTIDE SEQUENCE [LARGE SCALE GENOMIC DNA]</scope>
    <source>
        <strain evidence="7 8">KOR34</strain>
    </source>
</reference>
<evidence type="ECO:0000256" key="5">
    <source>
        <dbReference type="SAM" id="Phobius"/>
    </source>
</evidence>
<dbReference type="PANTHER" id="PTHR10846">
    <property type="entry name" value="SODIUM/POTASSIUM/CALCIUM EXCHANGER"/>
    <property type="match status" value="1"/>
</dbReference>
<dbReference type="InterPro" id="IPR004481">
    <property type="entry name" value="K/Na/Ca-exchanger"/>
</dbReference>
<gene>
    <name evidence="7" type="primary">yrbG_2</name>
    <name evidence="7" type="ORF">KOR34_33650</name>
</gene>
<feature type="transmembrane region" description="Helical" evidence="5">
    <location>
        <begin position="298"/>
        <end position="315"/>
    </location>
</feature>
<organism evidence="7 8">
    <name type="scientific">Posidoniimonas corsicana</name>
    <dbReference type="NCBI Taxonomy" id="1938618"/>
    <lineage>
        <taxon>Bacteria</taxon>
        <taxon>Pseudomonadati</taxon>
        <taxon>Planctomycetota</taxon>
        <taxon>Planctomycetia</taxon>
        <taxon>Pirellulales</taxon>
        <taxon>Lacipirellulaceae</taxon>
        <taxon>Posidoniimonas</taxon>
    </lineage>
</organism>
<sequence length="316" mass="31746">MVTLQFLGGLSLLIAGAELLVRGASRLAAAVGLSPLVIGLTVVAFGTSAPELAVSVKASVSGQADVALGNVVGSNTFNVLAILGVASLIAPLAVSSQLVRLDVPVMVVASVLAWWLASDGVISRADGLLLASLFAAYTVALLRIGKQESLTLAQQDSDQAGAGRMMLKAAAAAVIGLGMLVVGARLLVDAAVAMATAAGVSEVLIGLTIVAAGTSLPEVVTSVVASLRGERDIAVGNVVGSNLFNLLCVLGVAGMASPAGVPVAPAVLRFDLPVMTAAAALCLPIFFTRFTIDRWEGAVLLGLYVAYVGWLASSAM</sequence>
<feature type="domain" description="Sodium/calcium exchanger membrane region" evidence="6">
    <location>
        <begin position="170"/>
        <end position="310"/>
    </location>
</feature>
<feature type="transmembrane region" description="Helical" evidence="5">
    <location>
        <begin position="27"/>
        <end position="46"/>
    </location>
</feature>
<accession>A0A5C5V6G7</accession>
<dbReference type="GO" id="GO:0005262">
    <property type="term" value="F:calcium channel activity"/>
    <property type="evidence" value="ECO:0007669"/>
    <property type="project" value="TreeGrafter"/>
</dbReference>
<keyword evidence="8" id="KW-1185">Reference proteome</keyword>
<feature type="transmembrane region" description="Helical" evidence="5">
    <location>
        <begin position="98"/>
        <end position="116"/>
    </location>
</feature>
<dbReference type="NCBIfam" id="TIGR00367">
    <property type="entry name" value="calcium/sodium antiporter"/>
    <property type="match status" value="1"/>
</dbReference>
<feature type="transmembrane region" description="Helical" evidence="5">
    <location>
        <begin position="165"/>
        <end position="184"/>
    </location>
</feature>
<feature type="transmembrane region" description="Helical" evidence="5">
    <location>
        <begin position="67"/>
        <end position="92"/>
    </location>
</feature>